<sequence>MSYSLNEVEATAKRATRGAGFSWGLAEDAAKATRWLCAHDVDGVGHLADLLEQSDCSLHAPKSLDGVLAGEGDLCPLRTGCLLSDSAHLLTSHPMVIERVASPVLLLPFAALAARQLKTPVTLDCDGMTVCTDGHIVSATADWPAMAQTVTVTLGGDLPVSSVRKTRATPRPADWNALNRLAHKTYAPATEESRLLGAGAGLSDND</sequence>
<evidence type="ECO:0000313" key="2">
    <source>
        <dbReference type="Proteomes" id="UP000244898"/>
    </source>
</evidence>
<accession>A0A2R8C913</accession>
<dbReference type="InterPro" id="IPR022201">
    <property type="entry name" value="DUF3726"/>
</dbReference>
<keyword evidence="2" id="KW-1185">Reference proteome</keyword>
<evidence type="ECO:0008006" key="3">
    <source>
        <dbReference type="Google" id="ProtNLM"/>
    </source>
</evidence>
<dbReference type="AlphaFoldDB" id="A0A2R8C913"/>
<reference evidence="2" key="1">
    <citation type="submission" date="2018-03" db="EMBL/GenBank/DDBJ databases">
        <authorList>
            <person name="Rodrigo-Torres L."/>
            <person name="Arahal R. D."/>
            <person name="Lucena T."/>
        </authorList>
    </citation>
    <scope>NUCLEOTIDE SEQUENCE [LARGE SCALE GENOMIC DNA]</scope>
    <source>
        <strain evidence="2">CECT 7615</strain>
    </source>
</reference>
<protein>
    <recommendedName>
        <fullName evidence="3">DUF3726 domain-containing protein</fullName>
    </recommendedName>
</protein>
<proteinExistence type="predicted"/>
<gene>
    <name evidence="1" type="ORF">TRM7615_02414</name>
</gene>
<dbReference type="OrthoDB" id="8420038at2"/>
<dbReference type="Pfam" id="PF12525">
    <property type="entry name" value="DUF3726"/>
    <property type="match status" value="1"/>
</dbReference>
<dbReference type="Proteomes" id="UP000244898">
    <property type="component" value="Unassembled WGS sequence"/>
</dbReference>
<dbReference type="RefSeq" id="WP_108787753.1">
    <property type="nucleotide sequence ID" value="NZ_ONZG01000005.1"/>
</dbReference>
<evidence type="ECO:0000313" key="1">
    <source>
        <dbReference type="EMBL" id="SPJ28905.1"/>
    </source>
</evidence>
<organism evidence="1 2">
    <name type="scientific">Falsiruegeria mediterranea M17</name>
    <dbReference type="NCBI Taxonomy" id="1200281"/>
    <lineage>
        <taxon>Bacteria</taxon>
        <taxon>Pseudomonadati</taxon>
        <taxon>Pseudomonadota</taxon>
        <taxon>Alphaproteobacteria</taxon>
        <taxon>Rhodobacterales</taxon>
        <taxon>Roseobacteraceae</taxon>
        <taxon>Falsiruegeria</taxon>
    </lineage>
</organism>
<dbReference type="EMBL" id="ONZG01000005">
    <property type="protein sequence ID" value="SPJ28905.1"/>
    <property type="molecule type" value="Genomic_DNA"/>
</dbReference>
<name>A0A2R8C913_9RHOB</name>